<feature type="transmembrane region" description="Helical" evidence="9">
    <location>
        <begin position="61"/>
        <end position="80"/>
    </location>
</feature>
<evidence type="ECO:0000256" key="1">
    <source>
        <dbReference type="ARBA" id="ARBA00004651"/>
    </source>
</evidence>
<evidence type="ECO:0000256" key="6">
    <source>
        <dbReference type="ARBA" id="ARBA00023065"/>
    </source>
</evidence>
<feature type="region of interest" description="Disordered" evidence="8">
    <location>
        <begin position="1"/>
        <end position="24"/>
    </location>
</feature>
<evidence type="ECO:0000256" key="8">
    <source>
        <dbReference type="SAM" id="MobiDB-lite"/>
    </source>
</evidence>
<dbReference type="RefSeq" id="WP_188581483.1">
    <property type="nucleotide sequence ID" value="NZ_BMDZ01000065.1"/>
</dbReference>
<comment type="subcellular location">
    <subcellularLocation>
        <location evidence="1">Cell membrane</location>
        <topology evidence="1">Multi-pass membrane protein</topology>
    </subcellularLocation>
</comment>
<evidence type="ECO:0000256" key="2">
    <source>
        <dbReference type="ARBA" id="ARBA00022448"/>
    </source>
</evidence>
<evidence type="ECO:0000313" key="10">
    <source>
        <dbReference type="EMBL" id="GGB56296.1"/>
    </source>
</evidence>
<keyword evidence="6" id="KW-0406">Ion transport</keyword>
<keyword evidence="2" id="KW-0813">Transport</keyword>
<evidence type="ECO:0000256" key="9">
    <source>
        <dbReference type="SAM" id="Phobius"/>
    </source>
</evidence>
<organism evidence="10 11">
    <name type="scientific">Tistrella bauzanensis</name>
    <dbReference type="NCBI Taxonomy" id="657419"/>
    <lineage>
        <taxon>Bacteria</taxon>
        <taxon>Pseudomonadati</taxon>
        <taxon>Pseudomonadota</taxon>
        <taxon>Alphaproteobacteria</taxon>
        <taxon>Geminicoccales</taxon>
        <taxon>Geminicoccaceae</taxon>
        <taxon>Tistrella</taxon>
    </lineage>
</organism>
<keyword evidence="3" id="KW-1003">Cell membrane</keyword>
<accession>A0ABQ1IZB2</accession>
<feature type="transmembrane region" description="Helical" evidence="9">
    <location>
        <begin position="208"/>
        <end position="229"/>
    </location>
</feature>
<proteinExistence type="predicted"/>
<keyword evidence="11" id="KW-1185">Reference proteome</keyword>
<reference evidence="11" key="1">
    <citation type="journal article" date="2019" name="Int. J. Syst. Evol. Microbiol.">
        <title>The Global Catalogue of Microorganisms (GCM) 10K type strain sequencing project: providing services to taxonomists for standard genome sequencing and annotation.</title>
        <authorList>
            <consortium name="The Broad Institute Genomics Platform"/>
            <consortium name="The Broad Institute Genome Sequencing Center for Infectious Disease"/>
            <person name="Wu L."/>
            <person name="Ma J."/>
        </authorList>
    </citation>
    <scope>NUCLEOTIDE SEQUENCE [LARGE SCALE GENOMIC DNA]</scope>
    <source>
        <strain evidence="11">CGMCC 1.10188</strain>
    </source>
</reference>
<sequence length="457" mass="46344">MTDTPARKMWHRPRGGLPSDRPSGSVRISPPRLFALALAVMILVGGLALLVPGMAEPALSVPEALFTATSAMTVTGLSIIDVGQRLTPAGQAVLLVLIQLGGLGLSVFAALTMITLGGRLGLGQRLVVNQRLGTTSLAEAVPLVRSIGLITLGVELAGAALLAVALPGDALGARPLWTALFHAVSAFNNAGFALPSAGLAAWSSDTAALGVVAALIVTGGLGFPVLVAVARQSRWSLHTRVMIWGSAALILGGGLVLAALEWRSPQTLGDLPSTARMVEALFLSISSRTAGFSTIDVAALTAPALLVVMVLMFIGAGPASTGGGIKLSTAVVLTAATAAYLRHDTEVTIGRRSLPPEAASQALSVALISLFAIVLLIFALLITTPGISLAGAAFEIVSAYATVGLSAGATAATDTSGQVVLMLAMYLGRLGPLALGFALITRTAARIGRPRADVLMG</sequence>
<evidence type="ECO:0000256" key="7">
    <source>
        <dbReference type="ARBA" id="ARBA00023136"/>
    </source>
</evidence>
<dbReference type="Proteomes" id="UP000603352">
    <property type="component" value="Unassembled WGS sequence"/>
</dbReference>
<dbReference type="PANTHER" id="PTHR32024:SF1">
    <property type="entry name" value="KTR SYSTEM POTASSIUM UPTAKE PROTEIN B"/>
    <property type="match status" value="1"/>
</dbReference>
<feature type="transmembrane region" description="Helical" evidence="9">
    <location>
        <begin position="323"/>
        <end position="341"/>
    </location>
</feature>
<gene>
    <name evidence="10" type="primary">ktrB</name>
    <name evidence="10" type="ORF">GCM10011505_41520</name>
</gene>
<evidence type="ECO:0000313" key="11">
    <source>
        <dbReference type="Proteomes" id="UP000603352"/>
    </source>
</evidence>
<feature type="transmembrane region" description="Helical" evidence="9">
    <location>
        <begin position="92"/>
        <end position="116"/>
    </location>
</feature>
<evidence type="ECO:0000256" key="4">
    <source>
        <dbReference type="ARBA" id="ARBA00022692"/>
    </source>
</evidence>
<feature type="transmembrane region" description="Helical" evidence="9">
    <location>
        <begin position="297"/>
        <end position="316"/>
    </location>
</feature>
<dbReference type="Pfam" id="PF02386">
    <property type="entry name" value="TrkH"/>
    <property type="match status" value="2"/>
</dbReference>
<protein>
    <submittedName>
        <fullName evidence="10">Ktr system potassium uptake protein B</fullName>
    </submittedName>
</protein>
<evidence type="ECO:0000256" key="3">
    <source>
        <dbReference type="ARBA" id="ARBA00022475"/>
    </source>
</evidence>
<feature type="transmembrane region" description="Helical" evidence="9">
    <location>
        <begin position="33"/>
        <end position="55"/>
    </location>
</feature>
<dbReference type="PANTHER" id="PTHR32024">
    <property type="entry name" value="TRK SYSTEM POTASSIUM UPTAKE PROTEIN TRKG-RELATED"/>
    <property type="match status" value="1"/>
</dbReference>
<feature type="transmembrane region" description="Helical" evidence="9">
    <location>
        <begin position="147"/>
        <end position="167"/>
    </location>
</feature>
<keyword evidence="7 9" id="KW-0472">Membrane</keyword>
<feature type="transmembrane region" description="Helical" evidence="9">
    <location>
        <begin position="361"/>
        <end position="382"/>
    </location>
</feature>
<feature type="transmembrane region" description="Helical" evidence="9">
    <location>
        <begin position="419"/>
        <end position="441"/>
    </location>
</feature>
<dbReference type="InterPro" id="IPR003445">
    <property type="entry name" value="Cat_transpt"/>
</dbReference>
<keyword evidence="4 9" id="KW-0812">Transmembrane</keyword>
<keyword evidence="5 9" id="KW-1133">Transmembrane helix</keyword>
<dbReference type="EMBL" id="BMDZ01000065">
    <property type="protein sequence ID" value="GGB56296.1"/>
    <property type="molecule type" value="Genomic_DNA"/>
</dbReference>
<feature type="transmembrane region" description="Helical" evidence="9">
    <location>
        <begin position="241"/>
        <end position="260"/>
    </location>
</feature>
<feature type="transmembrane region" description="Helical" evidence="9">
    <location>
        <begin position="389"/>
        <end position="413"/>
    </location>
</feature>
<evidence type="ECO:0000256" key="5">
    <source>
        <dbReference type="ARBA" id="ARBA00022989"/>
    </source>
</evidence>
<feature type="transmembrane region" description="Helical" evidence="9">
    <location>
        <begin position="179"/>
        <end position="202"/>
    </location>
</feature>
<comment type="caution">
    <text evidence="10">The sequence shown here is derived from an EMBL/GenBank/DDBJ whole genome shotgun (WGS) entry which is preliminary data.</text>
</comment>
<name>A0ABQ1IZB2_9PROT</name>